<name>A0A9D4PPR0_RHISA</name>
<feature type="compositionally biased region" description="Acidic residues" evidence="1">
    <location>
        <begin position="271"/>
        <end position="284"/>
    </location>
</feature>
<comment type="caution">
    <text evidence="2">The sequence shown here is derived from an EMBL/GenBank/DDBJ whole genome shotgun (WGS) entry which is preliminary data.</text>
</comment>
<sequence length="596" mass="64468">MVSEGFVVNNQKVTVEAVGPPVTFVNVFRYPAYLPDDPLTGALAQYGKVKSVAFATVTNRRTKLNGVRVVRIEMSKPVPNFLTAAGHRIMLEYRGMRRVCARCSEVGHMASACSTPYCTRCGTFGHDTEGCEAECRRCGGKHGTRDCFRKRSYVAAARGLLTEQGTVDGHDRRRASVLSDGRIATSSLQVLRPKSPTLPSGMAPHRPGTVITSASDSCEADPRHLPTTVARSASAQDSKSAAALGDFTTGSDSATSSPDSSREAWVVDTSASEEQDPLESEAETNEVGQAALSVKDRDFPPLPRGSRSEASFDDTPIKSCGHYVLPSDAPPISPGPSLHAAVDISSGDGSSSGIMHGPGLERRHRSRSRRRPADGSKPENTGRAESAERAVRRSKLPEGSSDSDVVRRKNPKKPRKGSVGDDPPHRLGRPSRPFLHRWLMNSLRIATWNVSGFRDKAKQRRIPDLMLPAVVSCDILALHDVLSRASDHAPLVTTVRGRPGTSPSDAPWRLDPTLLQDPESVSTIQALIKHSIKATPCTSPDAWDNLKASWKSLLQQEGRLRKRRYTARLNEILRRMRIVESADSLNAGDAGGGSVG</sequence>
<evidence type="ECO:0000256" key="1">
    <source>
        <dbReference type="SAM" id="MobiDB-lite"/>
    </source>
</evidence>
<dbReference type="InterPro" id="IPR036875">
    <property type="entry name" value="Znf_CCHC_sf"/>
</dbReference>
<gene>
    <name evidence="2" type="ORF">HPB52_021982</name>
</gene>
<reference evidence="2" key="1">
    <citation type="journal article" date="2020" name="Cell">
        <title>Large-Scale Comparative Analyses of Tick Genomes Elucidate Their Genetic Diversity and Vector Capacities.</title>
        <authorList>
            <consortium name="Tick Genome and Microbiome Consortium (TIGMIC)"/>
            <person name="Jia N."/>
            <person name="Wang J."/>
            <person name="Shi W."/>
            <person name="Du L."/>
            <person name="Sun Y."/>
            <person name="Zhan W."/>
            <person name="Jiang J.F."/>
            <person name="Wang Q."/>
            <person name="Zhang B."/>
            <person name="Ji P."/>
            <person name="Bell-Sakyi L."/>
            <person name="Cui X.M."/>
            <person name="Yuan T.T."/>
            <person name="Jiang B.G."/>
            <person name="Yang W.F."/>
            <person name="Lam T.T."/>
            <person name="Chang Q.C."/>
            <person name="Ding S.J."/>
            <person name="Wang X.J."/>
            <person name="Zhu J.G."/>
            <person name="Ruan X.D."/>
            <person name="Zhao L."/>
            <person name="Wei J.T."/>
            <person name="Ye R.Z."/>
            <person name="Que T.C."/>
            <person name="Du C.H."/>
            <person name="Zhou Y.H."/>
            <person name="Cheng J.X."/>
            <person name="Dai P.F."/>
            <person name="Guo W.B."/>
            <person name="Han X.H."/>
            <person name="Huang E.J."/>
            <person name="Li L.F."/>
            <person name="Wei W."/>
            <person name="Gao Y.C."/>
            <person name="Liu J.Z."/>
            <person name="Shao H.Z."/>
            <person name="Wang X."/>
            <person name="Wang C.C."/>
            <person name="Yang T.C."/>
            <person name="Huo Q.B."/>
            <person name="Li W."/>
            <person name="Chen H.Y."/>
            <person name="Chen S.E."/>
            <person name="Zhou L.G."/>
            <person name="Ni X.B."/>
            <person name="Tian J.H."/>
            <person name="Sheng Y."/>
            <person name="Liu T."/>
            <person name="Pan Y.S."/>
            <person name="Xia L.Y."/>
            <person name="Li J."/>
            <person name="Zhao F."/>
            <person name="Cao W.C."/>
        </authorList>
    </citation>
    <scope>NUCLEOTIDE SEQUENCE</scope>
    <source>
        <strain evidence="2">Rsan-2018</strain>
    </source>
</reference>
<organism evidence="2 3">
    <name type="scientific">Rhipicephalus sanguineus</name>
    <name type="common">Brown dog tick</name>
    <name type="synonym">Ixodes sanguineus</name>
    <dbReference type="NCBI Taxonomy" id="34632"/>
    <lineage>
        <taxon>Eukaryota</taxon>
        <taxon>Metazoa</taxon>
        <taxon>Ecdysozoa</taxon>
        <taxon>Arthropoda</taxon>
        <taxon>Chelicerata</taxon>
        <taxon>Arachnida</taxon>
        <taxon>Acari</taxon>
        <taxon>Parasitiformes</taxon>
        <taxon>Ixodida</taxon>
        <taxon>Ixodoidea</taxon>
        <taxon>Ixodidae</taxon>
        <taxon>Rhipicephalinae</taxon>
        <taxon>Rhipicephalus</taxon>
        <taxon>Rhipicephalus</taxon>
    </lineage>
</organism>
<dbReference type="PANTHER" id="PTHR22639">
    <property type="entry name" value="GAG-RELATED PROTEIN"/>
    <property type="match status" value="1"/>
</dbReference>
<dbReference type="SUPFAM" id="SSF57756">
    <property type="entry name" value="Retrovirus zinc finger-like domains"/>
    <property type="match status" value="1"/>
</dbReference>
<protein>
    <recommendedName>
        <fullName evidence="4">CCHC-type domain-containing protein</fullName>
    </recommendedName>
</protein>
<dbReference type="InterPro" id="IPR042509">
    <property type="entry name" value="ZCCHC3"/>
</dbReference>
<dbReference type="AlphaFoldDB" id="A0A9D4PPR0"/>
<evidence type="ECO:0000313" key="3">
    <source>
        <dbReference type="Proteomes" id="UP000821837"/>
    </source>
</evidence>
<reference evidence="2" key="2">
    <citation type="submission" date="2021-09" db="EMBL/GenBank/DDBJ databases">
        <authorList>
            <person name="Jia N."/>
            <person name="Wang J."/>
            <person name="Shi W."/>
            <person name="Du L."/>
            <person name="Sun Y."/>
            <person name="Zhan W."/>
            <person name="Jiang J."/>
            <person name="Wang Q."/>
            <person name="Zhang B."/>
            <person name="Ji P."/>
            <person name="Sakyi L.B."/>
            <person name="Cui X."/>
            <person name="Yuan T."/>
            <person name="Jiang B."/>
            <person name="Yang W."/>
            <person name="Lam T.T.-Y."/>
            <person name="Chang Q."/>
            <person name="Ding S."/>
            <person name="Wang X."/>
            <person name="Zhu J."/>
            <person name="Ruan X."/>
            <person name="Zhao L."/>
            <person name="Wei J."/>
            <person name="Que T."/>
            <person name="Du C."/>
            <person name="Cheng J."/>
            <person name="Dai P."/>
            <person name="Han X."/>
            <person name="Huang E."/>
            <person name="Gao Y."/>
            <person name="Liu J."/>
            <person name="Shao H."/>
            <person name="Ye R."/>
            <person name="Li L."/>
            <person name="Wei W."/>
            <person name="Wang X."/>
            <person name="Wang C."/>
            <person name="Huo Q."/>
            <person name="Li W."/>
            <person name="Guo W."/>
            <person name="Chen H."/>
            <person name="Chen S."/>
            <person name="Zhou L."/>
            <person name="Zhou L."/>
            <person name="Ni X."/>
            <person name="Tian J."/>
            <person name="Zhou Y."/>
            <person name="Sheng Y."/>
            <person name="Liu T."/>
            <person name="Pan Y."/>
            <person name="Xia L."/>
            <person name="Li J."/>
            <person name="Zhao F."/>
            <person name="Cao W."/>
        </authorList>
    </citation>
    <scope>NUCLEOTIDE SEQUENCE</scope>
    <source>
        <strain evidence="2">Rsan-2018</strain>
        <tissue evidence="2">Larvae</tissue>
    </source>
</reference>
<dbReference type="GO" id="GO:0003690">
    <property type="term" value="F:double-stranded DNA binding"/>
    <property type="evidence" value="ECO:0007669"/>
    <property type="project" value="InterPro"/>
</dbReference>
<feature type="compositionally biased region" description="Basic and acidic residues" evidence="1">
    <location>
        <begin position="371"/>
        <end position="391"/>
    </location>
</feature>
<dbReference type="GO" id="GO:0008270">
    <property type="term" value="F:zinc ion binding"/>
    <property type="evidence" value="ECO:0007669"/>
    <property type="project" value="InterPro"/>
</dbReference>
<dbReference type="EMBL" id="JABSTV010001252">
    <property type="protein sequence ID" value="KAH7948415.1"/>
    <property type="molecule type" value="Genomic_DNA"/>
</dbReference>
<dbReference type="PANTHER" id="PTHR22639:SF3">
    <property type="entry name" value="ZINC FINGER CCHC DOMAIN-CONTAINING PROTEIN 3"/>
    <property type="match status" value="1"/>
</dbReference>
<keyword evidence="3" id="KW-1185">Reference proteome</keyword>
<dbReference type="GO" id="GO:0002218">
    <property type="term" value="P:activation of innate immune response"/>
    <property type="evidence" value="ECO:0007669"/>
    <property type="project" value="InterPro"/>
</dbReference>
<proteinExistence type="predicted"/>
<evidence type="ECO:0008006" key="4">
    <source>
        <dbReference type="Google" id="ProtNLM"/>
    </source>
</evidence>
<feature type="compositionally biased region" description="Low complexity" evidence="1">
    <location>
        <begin position="230"/>
        <end position="259"/>
    </location>
</feature>
<dbReference type="Proteomes" id="UP000821837">
    <property type="component" value="Chromosome 6"/>
</dbReference>
<feature type="compositionally biased region" description="Low complexity" evidence="1">
    <location>
        <begin position="343"/>
        <end position="354"/>
    </location>
</feature>
<dbReference type="GO" id="GO:0003723">
    <property type="term" value="F:RNA binding"/>
    <property type="evidence" value="ECO:0007669"/>
    <property type="project" value="InterPro"/>
</dbReference>
<evidence type="ECO:0000313" key="2">
    <source>
        <dbReference type="EMBL" id="KAH7948415.1"/>
    </source>
</evidence>
<feature type="region of interest" description="Disordered" evidence="1">
    <location>
        <begin position="190"/>
        <end position="431"/>
    </location>
</feature>
<accession>A0A9D4PPR0</accession>